<keyword evidence="1" id="KW-1133">Transmembrane helix</keyword>
<dbReference type="EMBL" id="CP011853">
    <property type="protein sequence ID" value="ALG85772.1"/>
    <property type="molecule type" value="Genomic_DNA"/>
</dbReference>
<feature type="transmembrane region" description="Helical" evidence="1">
    <location>
        <begin position="12"/>
        <end position="34"/>
    </location>
</feature>
<keyword evidence="1" id="KW-0472">Membrane</keyword>
<dbReference type="STRING" id="1136941.ACH46_16375"/>
<dbReference type="KEGG" id="goq:ACH46_16375"/>
<dbReference type="PATRIC" id="fig|1136941.3.peg.3348"/>
<evidence type="ECO:0000256" key="1">
    <source>
        <dbReference type="SAM" id="Phobius"/>
    </source>
</evidence>
<organism evidence="2 3">
    <name type="scientific">Gordonia phthalatica</name>
    <dbReference type="NCBI Taxonomy" id="1136941"/>
    <lineage>
        <taxon>Bacteria</taxon>
        <taxon>Bacillati</taxon>
        <taxon>Actinomycetota</taxon>
        <taxon>Actinomycetes</taxon>
        <taxon>Mycobacteriales</taxon>
        <taxon>Gordoniaceae</taxon>
        <taxon>Gordonia</taxon>
    </lineage>
</organism>
<keyword evidence="3" id="KW-1185">Reference proteome</keyword>
<protein>
    <submittedName>
        <fullName evidence="2">Uncharacterized protein</fullName>
    </submittedName>
</protein>
<reference evidence="3" key="1">
    <citation type="submission" date="2015-06" db="EMBL/GenBank/DDBJ databases">
        <title>Complete genome sequence and metabolic analysis of phthalate degradation pathway in Gordonia sp. QH-11.</title>
        <authorList>
            <person name="Jin D."/>
            <person name="Kong X."/>
            <person name="Bai Z."/>
        </authorList>
    </citation>
    <scope>NUCLEOTIDE SEQUENCE [LARGE SCALE GENOMIC DNA]</scope>
    <source>
        <strain evidence="3">QH-11</strain>
    </source>
</reference>
<sequence>MEPRWPRVTAAVVFVAGWLVTVFVGFGVGIAGDYGLGTASGHPNGGLFGTSLVFGGLVGGVTGGLAYRRATRFCAAALRRRLARTGRVSPGTVRSADLDHRCNPRGPDRIAVTVTVWFPTDPDDPRLSSREIAALKRTMAVFDYDRDEALAYRDRYPIGTPVQVYLGRRRILYSTDLDPTRFAWYQFW</sequence>
<name>A0A0N9N4N0_9ACTN</name>
<evidence type="ECO:0000313" key="2">
    <source>
        <dbReference type="EMBL" id="ALG85772.1"/>
    </source>
</evidence>
<reference evidence="2 3" key="2">
    <citation type="journal article" date="2017" name="Int. J. Syst. Evol. Microbiol.">
        <title>Gordonia phthalatica sp. nov., a di-n-butyl phthalate-degrading bacterium isolated from activated sludge.</title>
        <authorList>
            <person name="Jin D."/>
            <person name="Kong X."/>
            <person name="Jia M."/>
            <person name="Yu X."/>
            <person name="Wang X."/>
            <person name="Zhuang X."/>
            <person name="Deng Y."/>
            <person name="Bai Z."/>
        </authorList>
    </citation>
    <scope>NUCLEOTIDE SEQUENCE [LARGE SCALE GENOMIC DNA]</scope>
    <source>
        <strain evidence="2 3">QH-11</strain>
    </source>
</reference>
<accession>A0A0N9N4N0</accession>
<dbReference type="Proteomes" id="UP000063789">
    <property type="component" value="Chromosome"/>
</dbReference>
<gene>
    <name evidence="2" type="ORF">ACH46_16375</name>
</gene>
<feature type="transmembrane region" description="Helical" evidence="1">
    <location>
        <begin position="46"/>
        <end position="67"/>
    </location>
</feature>
<keyword evidence="1" id="KW-0812">Transmembrane</keyword>
<dbReference type="AlphaFoldDB" id="A0A0N9N4N0"/>
<evidence type="ECO:0000313" key="3">
    <source>
        <dbReference type="Proteomes" id="UP000063789"/>
    </source>
</evidence>
<proteinExistence type="predicted"/>